<dbReference type="Gene3D" id="3.60.10.10">
    <property type="entry name" value="Endonuclease/exonuclease/phosphatase"/>
    <property type="match status" value="1"/>
</dbReference>
<protein>
    <recommendedName>
        <fullName evidence="1">Reverse transcriptase domain-containing protein</fullName>
    </recommendedName>
</protein>
<reference evidence="2" key="2">
    <citation type="submission" date="2025-08" db="UniProtKB">
        <authorList>
            <consortium name="Ensembl"/>
        </authorList>
    </citation>
    <scope>IDENTIFICATION</scope>
</reference>
<dbReference type="CDD" id="cd01650">
    <property type="entry name" value="RT_nLTR_like"/>
    <property type="match status" value="1"/>
</dbReference>
<dbReference type="AlphaFoldDB" id="A0A674M9U0"/>
<proteinExistence type="predicted"/>
<dbReference type="Proteomes" id="UP000005226">
    <property type="component" value="Chromosome 9"/>
</dbReference>
<evidence type="ECO:0000259" key="1">
    <source>
        <dbReference type="PROSITE" id="PS50878"/>
    </source>
</evidence>
<reference evidence="2" key="3">
    <citation type="submission" date="2025-09" db="UniProtKB">
        <authorList>
            <consortium name="Ensembl"/>
        </authorList>
    </citation>
    <scope>IDENTIFICATION</scope>
</reference>
<feature type="domain" description="Reverse transcriptase" evidence="1">
    <location>
        <begin position="498"/>
        <end position="768"/>
    </location>
</feature>
<dbReference type="Pfam" id="PF03372">
    <property type="entry name" value="Exo_endo_phos"/>
    <property type="match status" value="1"/>
</dbReference>
<evidence type="ECO:0000313" key="2">
    <source>
        <dbReference type="Ensembl" id="ENSTRUP00000058175.1"/>
    </source>
</evidence>
<name>A0A674M9U0_TAKRU</name>
<organism evidence="2 3">
    <name type="scientific">Takifugu rubripes</name>
    <name type="common">Japanese pufferfish</name>
    <name type="synonym">Fugu rubripes</name>
    <dbReference type="NCBI Taxonomy" id="31033"/>
    <lineage>
        <taxon>Eukaryota</taxon>
        <taxon>Metazoa</taxon>
        <taxon>Chordata</taxon>
        <taxon>Craniata</taxon>
        <taxon>Vertebrata</taxon>
        <taxon>Euteleostomi</taxon>
        <taxon>Actinopterygii</taxon>
        <taxon>Neopterygii</taxon>
        <taxon>Teleostei</taxon>
        <taxon>Neoteleostei</taxon>
        <taxon>Acanthomorphata</taxon>
        <taxon>Eupercaria</taxon>
        <taxon>Tetraodontiformes</taxon>
        <taxon>Tetradontoidea</taxon>
        <taxon>Tetraodontidae</taxon>
        <taxon>Takifugu</taxon>
    </lineage>
</organism>
<dbReference type="PANTHER" id="PTHR31635">
    <property type="entry name" value="REVERSE TRANSCRIPTASE DOMAIN-CONTAINING PROTEIN-RELATED"/>
    <property type="match status" value="1"/>
</dbReference>
<reference evidence="2 3" key="1">
    <citation type="journal article" date="2011" name="Genome Biol. Evol.">
        <title>Integration of the genetic map and genome assembly of fugu facilitates insights into distinct features of genome evolution in teleosts and mammals.</title>
        <authorList>
            <person name="Kai W."/>
            <person name="Kikuchi K."/>
            <person name="Tohari S."/>
            <person name="Chew A.K."/>
            <person name="Tay A."/>
            <person name="Fujiwara A."/>
            <person name="Hosoya S."/>
            <person name="Suetake H."/>
            <person name="Naruse K."/>
            <person name="Brenner S."/>
            <person name="Suzuki Y."/>
            <person name="Venkatesh B."/>
        </authorList>
    </citation>
    <scope>NUCLEOTIDE SEQUENCE [LARGE SCALE GENOMIC DNA]</scope>
</reference>
<dbReference type="GO" id="GO:0003824">
    <property type="term" value="F:catalytic activity"/>
    <property type="evidence" value="ECO:0007669"/>
    <property type="project" value="InterPro"/>
</dbReference>
<dbReference type="SUPFAM" id="SSF56672">
    <property type="entry name" value="DNA/RNA polymerases"/>
    <property type="match status" value="1"/>
</dbReference>
<keyword evidence="3" id="KW-1185">Reference proteome</keyword>
<dbReference type="Ensembl" id="ENSTRUT00000090346.1">
    <property type="protein sequence ID" value="ENSTRUP00000058175.1"/>
    <property type="gene ID" value="ENSTRUG00000030996.1"/>
</dbReference>
<accession>A0A674M9U0</accession>
<dbReference type="CDD" id="cd09076">
    <property type="entry name" value="L1-EN"/>
    <property type="match status" value="1"/>
</dbReference>
<sequence>MGDLNILVWNCGGLNAPHKRTSTLTLLKRKNIDIALLQETHLLKADMGRFADRFFHTIAFSSADTKTKGVAIVVRRSLPVKIATSWADESGRVAIAQIEVHSRKIALISLYAPNDFRKDFYNLITTKMLELTDYSFIVGADFNAVWDPASDRSSATSSGGQSMATNALKSWANNLGLMDIWRLVNPTTRDYTFFSGRHKSFSRIDYLFASPQLFQLVNTATLLPIALSDHKGVFCSVTLNYVSKRAVRWRFNTSLLKNEEYTKQFVSGLKEFLNFNVGSVEDPRILWDAIKGFIRSNTILFSSNARKSRSLHLQNLELELTRLDSILQSNFTEPVALQRTIIKKEINNILKQQSEFQIHRTRQKYYFHGARSSHLLAMRIRANDHFADIPAIKLADGNISTDPKQINCTFRTFYSELYKTEVSLDKIQCDRFLNQLRLPQLSGTDSSHLERPILLEELEKAAKTMQKGKSPGIDGIPPEFYVTFWEHLGPFLLDMIVFSIERGGFSRDVNTALISLLLKKDKDPTDCSSYRPLSLLNSDLKIFAKLLARRLERYMPWLVNSDQVGFMKSRLATDNVRRLLHIIEAATDNKTPMSVLSLDAMKAFDRLEWPFLWSVLETMGFGKNFIGMIKTLYSNPSAQVLTGQMYSSLFSVSRSSRQGCPLSPALFVLSLEPLAEAIRQSNLILPISVCNTQHQLSLYADDVLVFLENPAQSAPHLLAICEEFGNLSGFKINWSKSALLHLNEVAKSSVLPINIPIVPHFTYLGIEIFPSLNQITKYNYSVVLNKTLRDLDRWVDLPMSIRARVSVIKMNILPRINFVSSMIPLPPPSDHWSKLQSATTKFIWNKKRPRLKMSVLQRRREDGGLAVPDFKLYFWSFVLRPLLSWFNPDCSVSWRTLESNAVQPWTLQDVLFSNISRKQCQLRFGPLISYLVSTWRQVETHCRLACKWHPFSPIFNNNGILIGGRPIAAPQWQQRGVCYLKDICNDSGLLSFNDIRVAFDLPNSSFFFYLQLRSALKAQGVPLQRSL</sequence>
<dbReference type="InterPro" id="IPR005135">
    <property type="entry name" value="Endo/exonuclease/phosphatase"/>
</dbReference>
<dbReference type="PANTHER" id="PTHR31635:SF196">
    <property type="entry name" value="REVERSE TRANSCRIPTASE DOMAIN-CONTAINING PROTEIN-RELATED"/>
    <property type="match status" value="1"/>
</dbReference>
<dbReference type="InterPro" id="IPR036691">
    <property type="entry name" value="Endo/exonu/phosph_ase_sf"/>
</dbReference>
<dbReference type="Pfam" id="PF00078">
    <property type="entry name" value="RVT_1"/>
    <property type="match status" value="1"/>
</dbReference>
<dbReference type="GeneTree" id="ENSGT01150000286925"/>
<dbReference type="PROSITE" id="PS50878">
    <property type="entry name" value="RT_POL"/>
    <property type="match status" value="1"/>
</dbReference>
<dbReference type="InterPro" id="IPR043502">
    <property type="entry name" value="DNA/RNA_pol_sf"/>
</dbReference>
<evidence type="ECO:0000313" key="3">
    <source>
        <dbReference type="Proteomes" id="UP000005226"/>
    </source>
</evidence>
<dbReference type="OMA" id="MRIRAND"/>
<dbReference type="InParanoid" id="A0A674M9U0"/>
<dbReference type="SUPFAM" id="SSF56219">
    <property type="entry name" value="DNase I-like"/>
    <property type="match status" value="1"/>
</dbReference>
<dbReference type="InterPro" id="IPR000477">
    <property type="entry name" value="RT_dom"/>
</dbReference>